<dbReference type="InterPro" id="IPR011330">
    <property type="entry name" value="Glyco_hydro/deAcase_b/a-brl"/>
</dbReference>
<dbReference type="PANTHER" id="PTHR43123">
    <property type="entry name" value="POLYSACCHARIDE DEACETYLASE-RELATED"/>
    <property type="match status" value="1"/>
</dbReference>
<feature type="domain" description="NodB homology" evidence="5">
    <location>
        <begin position="65"/>
        <end position="176"/>
    </location>
</feature>
<dbReference type="PANTHER" id="PTHR43123:SF4">
    <property type="entry name" value="POLYSACCHARIDE DEACETYLASE"/>
    <property type="match status" value="1"/>
</dbReference>
<evidence type="ECO:0000256" key="4">
    <source>
        <dbReference type="ARBA" id="ARBA00032976"/>
    </source>
</evidence>
<evidence type="ECO:0000313" key="7">
    <source>
        <dbReference type="Proteomes" id="UP001526430"/>
    </source>
</evidence>
<dbReference type="EMBL" id="JAPFQI010000001">
    <property type="protein sequence ID" value="MCW8084331.1"/>
    <property type="molecule type" value="Genomic_DNA"/>
</dbReference>
<comment type="caution">
    <text evidence="6">The sequence shown here is derived from an EMBL/GenBank/DDBJ whole genome shotgun (WGS) entry which is preliminary data.</text>
</comment>
<name>A0ABT3NQ96_9PROT</name>
<gene>
    <name evidence="6" type="ORF">OF850_01710</name>
</gene>
<protein>
    <recommendedName>
        <fullName evidence="3">Chitooligosaccharide deacetylase</fullName>
    </recommendedName>
    <alternativeName>
        <fullName evidence="4">Nodulation protein B</fullName>
    </alternativeName>
</protein>
<evidence type="ECO:0000256" key="3">
    <source>
        <dbReference type="ARBA" id="ARBA00020071"/>
    </source>
</evidence>
<comment type="similarity">
    <text evidence="2">Belongs to the polysaccharide deacetylase family.</text>
</comment>
<dbReference type="Pfam" id="PF01522">
    <property type="entry name" value="Polysacc_deac_1"/>
    <property type="match status" value="1"/>
</dbReference>
<dbReference type="InterPro" id="IPR002509">
    <property type="entry name" value="NODB_dom"/>
</dbReference>
<accession>A0ABT3NQ96</accession>
<dbReference type="Gene3D" id="3.20.20.370">
    <property type="entry name" value="Glycoside hydrolase/deacetylase"/>
    <property type="match status" value="1"/>
</dbReference>
<evidence type="ECO:0000256" key="2">
    <source>
        <dbReference type="ARBA" id="ARBA00010973"/>
    </source>
</evidence>
<organism evidence="6 7">
    <name type="scientific">Sabulicella glaciei</name>
    <dbReference type="NCBI Taxonomy" id="2984948"/>
    <lineage>
        <taxon>Bacteria</taxon>
        <taxon>Pseudomonadati</taxon>
        <taxon>Pseudomonadota</taxon>
        <taxon>Alphaproteobacteria</taxon>
        <taxon>Acetobacterales</taxon>
        <taxon>Acetobacteraceae</taxon>
        <taxon>Sabulicella</taxon>
    </lineage>
</organism>
<comment type="function">
    <text evidence="1">Is involved in generating a small heat-stable compound (Nod), an acylated oligomer of N-acetylglucosamine, that stimulates mitosis in various plant protoplasts.</text>
</comment>
<evidence type="ECO:0000259" key="5">
    <source>
        <dbReference type="Pfam" id="PF01522"/>
    </source>
</evidence>
<keyword evidence="7" id="KW-1185">Reference proteome</keyword>
<evidence type="ECO:0000256" key="1">
    <source>
        <dbReference type="ARBA" id="ARBA00003236"/>
    </source>
</evidence>
<dbReference type="Proteomes" id="UP001526430">
    <property type="component" value="Unassembled WGS sequence"/>
</dbReference>
<evidence type="ECO:0000313" key="6">
    <source>
        <dbReference type="EMBL" id="MCW8084331.1"/>
    </source>
</evidence>
<proteinExistence type="inferred from homology"/>
<dbReference type="SUPFAM" id="SSF88713">
    <property type="entry name" value="Glycoside hydrolase/deacetylase"/>
    <property type="match status" value="1"/>
</dbReference>
<dbReference type="RefSeq" id="WP_301587935.1">
    <property type="nucleotide sequence ID" value="NZ_JAPFQI010000001.1"/>
</dbReference>
<reference evidence="6 7" key="1">
    <citation type="submission" date="2022-10" db="EMBL/GenBank/DDBJ databases">
        <title>Roseococcus glaciei nov., sp. nov., isolated from glacier.</title>
        <authorList>
            <person name="Liu Q."/>
            <person name="Xin Y.-H."/>
        </authorList>
    </citation>
    <scope>NUCLEOTIDE SEQUENCE [LARGE SCALE GENOMIC DNA]</scope>
    <source>
        <strain evidence="6 7">MDT2-1-1</strain>
    </source>
</reference>
<sequence length="295" mass="33598">MRLPEHRRYAHSAIPTRPVYDWPGGKRLALLVVNNIEHFAFRAGLGSDSTGLNAVQNQRPYAWRDYGNRVGLWNLLDLLDELEIPSAHNVNSAALETCPEIAPALRARGDEFIGHGRTNSERQDGLWEEDERRLIEESRDILAHHAGVAPRGWLGPYIAQSPHTPDLLREAGFTYVMDWPADDQPFWMETRAGRLLSVPYSVEINDSPALIARHHSGREFADMVEDQFRELLEQSEKRPMVCSVVLHPFILGQPHRLRPFRAAMRRILEHREHLWIARPGELADYVATLPGGVVP</sequence>